<name>C3L3Y5_AMOA5</name>
<dbReference type="HOGENOM" id="CLU_3131580_0_0_10"/>
<protein>
    <submittedName>
        <fullName evidence="1">Uncharacterized protein</fullName>
    </submittedName>
</protein>
<gene>
    <name evidence="1" type="ordered locus">Aasi_1749</name>
</gene>
<dbReference type="EMBL" id="CP001102">
    <property type="protein sequence ID" value="ACP21026.1"/>
    <property type="molecule type" value="Genomic_DNA"/>
</dbReference>
<dbReference type="KEGG" id="aas:Aasi_1749"/>
<proteinExistence type="predicted"/>
<evidence type="ECO:0000313" key="1">
    <source>
        <dbReference type="EMBL" id="ACP21026.1"/>
    </source>
</evidence>
<organism evidence="1 2">
    <name type="scientific">Amoebophilus asiaticus (strain 5a2)</name>
    <dbReference type="NCBI Taxonomy" id="452471"/>
    <lineage>
        <taxon>Bacteria</taxon>
        <taxon>Pseudomonadati</taxon>
        <taxon>Bacteroidota</taxon>
        <taxon>Cytophagia</taxon>
        <taxon>Cytophagales</taxon>
        <taxon>Amoebophilaceae</taxon>
        <taxon>Candidatus Amoebophilus</taxon>
    </lineage>
</organism>
<reference evidence="1 2" key="1">
    <citation type="journal article" date="2010" name="J. Bacteriol.">
        <title>The genome of the amoeba symbiont 'Candidatus Amoebophilus asiaticus' reveals common mechanisms for host cell interaction among amoeba-associated bacteria.</title>
        <authorList>
            <person name="Schmitz-Esser S."/>
            <person name="Tischler P."/>
            <person name="Arnold R."/>
            <person name="Montanaro J."/>
            <person name="Wagner M."/>
            <person name="Rattei T."/>
            <person name="Horn M."/>
        </authorList>
    </citation>
    <scope>NUCLEOTIDE SEQUENCE [LARGE SCALE GENOMIC DNA]</scope>
    <source>
        <strain evidence="1 2">5a2</strain>
    </source>
</reference>
<dbReference type="Proteomes" id="UP000001227">
    <property type="component" value="Chromosome"/>
</dbReference>
<keyword evidence="2" id="KW-1185">Reference proteome</keyword>
<accession>C3L3Y5</accession>
<sequence>MRKRNRKIRKPGKKKKEIGLKAFQRSHAKDFRYCKILPAHSKGRDFLSS</sequence>
<dbReference type="AlphaFoldDB" id="C3L3Y5"/>
<evidence type="ECO:0000313" key="2">
    <source>
        <dbReference type="Proteomes" id="UP000001227"/>
    </source>
</evidence>